<evidence type="ECO:0000256" key="11">
    <source>
        <dbReference type="ARBA" id="ARBA00023145"/>
    </source>
</evidence>
<evidence type="ECO:0000256" key="15">
    <source>
        <dbReference type="PROSITE-ProRule" id="PRU01240"/>
    </source>
</evidence>
<feature type="chain" id="PRO_5036779997" description="P/Homo B domain-containing protein" evidence="17">
    <location>
        <begin position="25"/>
        <end position="838"/>
    </location>
</feature>
<dbReference type="Pfam" id="PF16470">
    <property type="entry name" value="S8_pro-domain"/>
    <property type="match status" value="1"/>
</dbReference>
<evidence type="ECO:0000256" key="13">
    <source>
        <dbReference type="ARBA" id="ARBA00023180"/>
    </source>
</evidence>
<evidence type="ECO:0000256" key="6">
    <source>
        <dbReference type="ARBA" id="ARBA00022729"/>
    </source>
</evidence>
<evidence type="ECO:0000256" key="14">
    <source>
        <dbReference type="PIRSR" id="PIRSR615500-1"/>
    </source>
</evidence>
<dbReference type="Pfam" id="PF00082">
    <property type="entry name" value="Peptidase_S8"/>
    <property type="match status" value="1"/>
</dbReference>
<dbReference type="OMA" id="HGESPWY"/>
<protein>
    <recommendedName>
        <fullName evidence="18">P/Homo B domain-containing protein</fullName>
    </recommendedName>
</protein>
<keyword evidence="9" id="KW-0106">Calcium</keyword>
<keyword evidence="5" id="KW-0165">Cleavage on pair of basic residues</keyword>
<keyword evidence="10" id="KW-0472">Membrane</keyword>
<dbReference type="InterPro" id="IPR008979">
    <property type="entry name" value="Galactose-bd-like_sf"/>
</dbReference>
<feature type="signal peptide" evidence="17">
    <location>
        <begin position="1"/>
        <end position="24"/>
    </location>
</feature>
<dbReference type="GO" id="GO:0012505">
    <property type="term" value="C:endomembrane system"/>
    <property type="evidence" value="ECO:0007669"/>
    <property type="project" value="UniProtKB-ARBA"/>
</dbReference>
<dbReference type="GO" id="GO:0008104">
    <property type="term" value="P:intracellular protein localization"/>
    <property type="evidence" value="ECO:0007669"/>
    <property type="project" value="UniProtKB-ARBA"/>
</dbReference>
<dbReference type="InterPro" id="IPR023827">
    <property type="entry name" value="Peptidase_S8_Asp-AS"/>
</dbReference>
<reference evidence="19" key="1">
    <citation type="submission" date="2022-11" db="UniProtKB">
        <authorList>
            <consortium name="EnsemblMetazoa"/>
        </authorList>
    </citation>
    <scope>IDENTIFICATION</scope>
</reference>
<keyword evidence="4 15" id="KW-0645">Protease</keyword>
<dbReference type="Gene3D" id="3.30.70.850">
    <property type="entry name" value="Peptidase S8, pro-domain"/>
    <property type="match status" value="1"/>
</dbReference>
<dbReference type="InterPro" id="IPR038466">
    <property type="entry name" value="S8_pro-domain_sf"/>
</dbReference>
<evidence type="ECO:0000313" key="19">
    <source>
        <dbReference type="EnsemblMetazoa" id="XP_020914316.1"/>
    </source>
</evidence>
<keyword evidence="13" id="KW-0325">Glycoprotein</keyword>
<keyword evidence="6 17" id="KW-0732">Signal</keyword>
<evidence type="ECO:0000256" key="16">
    <source>
        <dbReference type="SAM" id="MobiDB-lite"/>
    </source>
</evidence>
<comment type="similarity">
    <text evidence="3">Belongs to the peptidase S8 family. Furin subfamily.</text>
</comment>
<dbReference type="FunFam" id="2.60.120.260:FF:000006">
    <property type="entry name" value="Proprotein convertase subtilisin/kexin type 5"/>
    <property type="match status" value="1"/>
</dbReference>
<dbReference type="InterPro" id="IPR022398">
    <property type="entry name" value="Peptidase_S8_His-AS"/>
</dbReference>
<dbReference type="InterPro" id="IPR015500">
    <property type="entry name" value="Peptidase_S8_subtilisin-rel"/>
</dbReference>
<dbReference type="CDD" id="cd04059">
    <property type="entry name" value="Peptidases_S8_Protein_convertases_Kexins_Furin-like"/>
    <property type="match status" value="1"/>
</dbReference>
<dbReference type="PANTHER" id="PTHR42884">
    <property type="entry name" value="PROPROTEIN CONVERTASE SUBTILISIN/KEXIN-RELATED"/>
    <property type="match status" value="1"/>
</dbReference>
<keyword evidence="8 15" id="KW-0720">Serine protease</keyword>
<dbReference type="GO" id="GO:0008038">
    <property type="term" value="P:neuron recognition"/>
    <property type="evidence" value="ECO:0007669"/>
    <property type="project" value="UniProtKB-ARBA"/>
</dbReference>
<dbReference type="InterPro" id="IPR036852">
    <property type="entry name" value="Peptidase_S8/S53_dom_sf"/>
</dbReference>
<evidence type="ECO:0000256" key="7">
    <source>
        <dbReference type="ARBA" id="ARBA00022801"/>
    </source>
</evidence>
<dbReference type="GO" id="GO:0016020">
    <property type="term" value="C:membrane"/>
    <property type="evidence" value="ECO:0007669"/>
    <property type="project" value="UniProtKB-SubCell"/>
</dbReference>
<evidence type="ECO:0000256" key="9">
    <source>
        <dbReference type="ARBA" id="ARBA00022837"/>
    </source>
</evidence>
<dbReference type="PROSITE" id="PS00137">
    <property type="entry name" value="SUBTILASE_HIS"/>
    <property type="match status" value="1"/>
</dbReference>
<dbReference type="FunFam" id="3.40.50.200:FF:000001">
    <property type="entry name" value="Furin 2, isoform B"/>
    <property type="match status" value="1"/>
</dbReference>
<keyword evidence="20" id="KW-1185">Reference proteome</keyword>
<dbReference type="FunFam" id="3.30.70.850:FF:000001">
    <property type="entry name" value="Proprotein convertase subtilisin/kexin type 5"/>
    <property type="match status" value="1"/>
</dbReference>
<dbReference type="Pfam" id="PF01483">
    <property type="entry name" value="P_proprotein"/>
    <property type="match status" value="1"/>
</dbReference>
<dbReference type="EnsemblMetazoa" id="XM_021058657.2">
    <property type="protein sequence ID" value="XP_020914316.1"/>
    <property type="gene ID" value="LOC110251909"/>
</dbReference>
<evidence type="ECO:0000256" key="3">
    <source>
        <dbReference type="ARBA" id="ARBA00005325"/>
    </source>
</evidence>
<evidence type="ECO:0000256" key="5">
    <source>
        <dbReference type="ARBA" id="ARBA00022685"/>
    </source>
</evidence>
<dbReference type="PANTHER" id="PTHR42884:SF14">
    <property type="entry name" value="NEUROENDOCRINE CONVERTASE 1"/>
    <property type="match status" value="1"/>
</dbReference>
<feature type="active site" description="Charge relay system" evidence="14 15">
    <location>
        <position position="174"/>
    </location>
</feature>
<dbReference type="Gene3D" id="3.40.50.200">
    <property type="entry name" value="Peptidase S8/S53 domain"/>
    <property type="match status" value="1"/>
</dbReference>
<dbReference type="SUPFAM" id="SSF54897">
    <property type="entry name" value="Protease propeptides/inhibitors"/>
    <property type="match status" value="1"/>
</dbReference>
<keyword evidence="12" id="KW-1015">Disulfide bond</keyword>
<feature type="active site" description="Charge relay system" evidence="14 15">
    <location>
        <position position="215"/>
    </location>
</feature>
<dbReference type="AlphaFoldDB" id="A0A913Y308"/>
<dbReference type="GO" id="GO:0016485">
    <property type="term" value="P:protein processing"/>
    <property type="evidence" value="ECO:0007669"/>
    <property type="project" value="TreeGrafter"/>
</dbReference>
<accession>A0A913Y308</accession>
<dbReference type="Proteomes" id="UP000887567">
    <property type="component" value="Unplaced"/>
</dbReference>
<dbReference type="GO" id="GO:0005737">
    <property type="term" value="C:cytoplasm"/>
    <property type="evidence" value="ECO:0007669"/>
    <property type="project" value="UniProtKB-ARBA"/>
</dbReference>
<dbReference type="InterPro" id="IPR023828">
    <property type="entry name" value="Peptidase_S8_Ser-AS"/>
</dbReference>
<dbReference type="PROSITE" id="PS00138">
    <property type="entry name" value="SUBTILASE_SER"/>
    <property type="match status" value="1"/>
</dbReference>
<dbReference type="PROSITE" id="PS00136">
    <property type="entry name" value="SUBTILASE_ASP"/>
    <property type="match status" value="1"/>
</dbReference>
<sequence length="838" mass="93406">MVGVPSPCLCVNLGLVFLLVCVEAFGEVSTRDEKIFTNGWAIRVHGGLEEAKKIAKAHGFEDVHPIGSLEGYYHLEHPAHPRLSRRSAEDRTSQLLDTPGVAWAEQQHEKVRVKRGHFHDRMVARGIIPRFKDPLWDAEWYLDDKRKDKDLDIQVIPVWNQGITGKGVVVTILDDGIEHNHTDIIKNYDPNASWDVNGRDSDPFPRYDPTNENKHGTRCAGEVAAQANNTKCGVGVAFNARIGGVRMLDGRVTDKVEAESLSLNPQYIDIYSASWGPSDDGATVEGPGALATAAFLNGIEKGRAGLGSIFIWASGNGGRHGDSCNCDGYTDSIYTLSISSASDHGESPWYSESCSSTLATTFSSGAHGEKRIVTTDLHDTCTERHTGTSASAPLAAGIIALALEKNPKLTWRDVQHIVVWTSNYLPLKKDNDWTTNGVGLKVNSKFGFGLLVAEKIVNMADPAKYKTVPKKRLCRGQIHQDAKPIKPNQNLTVPLHASGCPGTKDEIRYLEHVQLLISLDYTRRGDLVIYLTSPMGTKSCLLPPRKEDMSNEGFSKWPFMTTHSWGEDPRGVWTLEIKDAGDTKVGHGTLREWQLIFHGTKEKPSHQTVTHPDKPRHPVPVPSSPKLSYSAKLVPIKNTYIFGPPPVIKKPFSYTTYTSPPIAKPTKPTQAKQVNNPKALIPYPQQHPATHLIVAQVQRINPQLRARIAAQKFAQQQALIARQKNLHALGPPLYGPQRTPQAFVPKPSGYIAPQAAHYYRTYYAPNRRPTIIRNPYLRTRIPFQPAVRWNGFYPNTLFGPYQYMRTLGRRGLFAKGSFQRSRHNRLSKLRKKWRKKAH</sequence>
<dbReference type="PROSITE" id="PS51829">
    <property type="entry name" value="P_HOMO_B"/>
    <property type="match status" value="1"/>
</dbReference>
<comment type="subcellular location">
    <subcellularLocation>
        <location evidence="2">Membrane</location>
    </subcellularLocation>
</comment>
<evidence type="ECO:0000259" key="18">
    <source>
        <dbReference type="PROSITE" id="PS51829"/>
    </source>
</evidence>
<dbReference type="RefSeq" id="XP_020914316.1">
    <property type="nucleotide sequence ID" value="XM_021058657.2"/>
</dbReference>
<evidence type="ECO:0000256" key="4">
    <source>
        <dbReference type="ARBA" id="ARBA00022670"/>
    </source>
</evidence>
<name>A0A913Y308_EXADI</name>
<dbReference type="Gene3D" id="2.60.120.260">
    <property type="entry name" value="Galactose-binding domain-like"/>
    <property type="match status" value="1"/>
</dbReference>
<keyword evidence="11" id="KW-0865">Zymogen</keyword>
<evidence type="ECO:0000256" key="2">
    <source>
        <dbReference type="ARBA" id="ARBA00004370"/>
    </source>
</evidence>
<dbReference type="InterPro" id="IPR032815">
    <property type="entry name" value="S8_pro-domain"/>
</dbReference>
<dbReference type="PRINTS" id="PR00723">
    <property type="entry name" value="SUBTILISIN"/>
</dbReference>
<feature type="active site" description="Charge relay system" evidence="14 15">
    <location>
        <position position="389"/>
    </location>
</feature>
<dbReference type="GO" id="GO:0004252">
    <property type="term" value="F:serine-type endopeptidase activity"/>
    <property type="evidence" value="ECO:0007669"/>
    <property type="project" value="UniProtKB-UniRule"/>
</dbReference>
<evidence type="ECO:0000256" key="8">
    <source>
        <dbReference type="ARBA" id="ARBA00022825"/>
    </source>
</evidence>
<feature type="domain" description="P/Homo B" evidence="18">
    <location>
        <begin position="467"/>
        <end position="603"/>
    </location>
</feature>
<evidence type="ECO:0000313" key="20">
    <source>
        <dbReference type="Proteomes" id="UP000887567"/>
    </source>
</evidence>
<dbReference type="InterPro" id="IPR034182">
    <property type="entry name" value="Kexin/furin"/>
</dbReference>
<evidence type="ECO:0000256" key="12">
    <source>
        <dbReference type="ARBA" id="ARBA00023157"/>
    </source>
</evidence>
<evidence type="ECO:0000256" key="10">
    <source>
        <dbReference type="ARBA" id="ARBA00023136"/>
    </source>
</evidence>
<feature type="compositionally biased region" description="Basic and acidic residues" evidence="16">
    <location>
        <begin position="601"/>
        <end position="616"/>
    </location>
</feature>
<dbReference type="SUPFAM" id="SSF49785">
    <property type="entry name" value="Galactose-binding domain-like"/>
    <property type="match status" value="1"/>
</dbReference>
<feature type="region of interest" description="Disordered" evidence="16">
    <location>
        <begin position="601"/>
        <end position="624"/>
    </location>
</feature>
<dbReference type="SUPFAM" id="SSF52743">
    <property type="entry name" value="Subtilisin-like"/>
    <property type="match status" value="1"/>
</dbReference>
<evidence type="ECO:0000256" key="1">
    <source>
        <dbReference type="ARBA" id="ARBA00001913"/>
    </source>
</evidence>
<dbReference type="PROSITE" id="PS51892">
    <property type="entry name" value="SUBTILASE"/>
    <property type="match status" value="1"/>
</dbReference>
<evidence type="ECO:0000256" key="17">
    <source>
        <dbReference type="SAM" id="SignalP"/>
    </source>
</evidence>
<keyword evidence="7 15" id="KW-0378">Hydrolase</keyword>
<dbReference type="KEGG" id="epa:110251909"/>
<dbReference type="GeneID" id="110251909"/>
<dbReference type="OrthoDB" id="300641at2759"/>
<proteinExistence type="inferred from homology"/>
<dbReference type="InterPro" id="IPR000209">
    <property type="entry name" value="Peptidase_S8/S53_dom"/>
</dbReference>
<organism evidence="19 20">
    <name type="scientific">Exaiptasia diaphana</name>
    <name type="common">Tropical sea anemone</name>
    <name type="synonym">Aiptasia pulchella</name>
    <dbReference type="NCBI Taxonomy" id="2652724"/>
    <lineage>
        <taxon>Eukaryota</taxon>
        <taxon>Metazoa</taxon>
        <taxon>Cnidaria</taxon>
        <taxon>Anthozoa</taxon>
        <taxon>Hexacorallia</taxon>
        <taxon>Actiniaria</taxon>
        <taxon>Aiptasiidae</taxon>
        <taxon>Exaiptasia</taxon>
    </lineage>
</organism>
<comment type="cofactor">
    <cofactor evidence="1">
        <name>Ca(2+)</name>
        <dbReference type="ChEBI" id="CHEBI:29108"/>
    </cofactor>
</comment>
<dbReference type="InterPro" id="IPR002884">
    <property type="entry name" value="P_dom"/>
</dbReference>